<dbReference type="AlphaFoldDB" id="A0AAE5NGS0"/>
<organism evidence="1 2">
    <name type="scientific">Rothia dentocariosa</name>
    <dbReference type="NCBI Taxonomy" id="2047"/>
    <lineage>
        <taxon>Bacteria</taxon>
        <taxon>Bacillati</taxon>
        <taxon>Actinomycetota</taxon>
        <taxon>Actinomycetes</taxon>
        <taxon>Micrococcales</taxon>
        <taxon>Micrococcaceae</taxon>
        <taxon>Rothia</taxon>
    </lineage>
</organism>
<dbReference type="Proteomes" id="UP000216195">
    <property type="component" value="Unassembled WGS sequence"/>
</dbReference>
<comment type="caution">
    <text evidence="1">The sequence shown here is derived from an EMBL/GenBank/DDBJ whole genome shotgun (WGS) entry which is preliminary data.</text>
</comment>
<sequence>MAITEDKIQNLELSAYVRDILGNMGQYLSFRQANPDQPYPTQLNQIVMNAMFAGKNDGWTSSLTGIDPNTVE</sequence>
<reference evidence="1 2" key="1">
    <citation type="submission" date="2017-04" db="EMBL/GenBank/DDBJ databases">
        <title>Kefir bacterial isolates.</title>
        <authorList>
            <person name="Kim Y."/>
            <person name="Blasche S."/>
            <person name="Patil K.R."/>
        </authorList>
    </citation>
    <scope>NUCLEOTIDE SEQUENCE [LARGE SCALE GENOMIC DNA]</scope>
    <source>
        <strain evidence="1 2">OG2-1</strain>
    </source>
</reference>
<accession>A0AAE5NGS0</accession>
<dbReference type="EMBL" id="NCWU01000046">
    <property type="protein sequence ID" value="PAK83670.1"/>
    <property type="molecule type" value="Genomic_DNA"/>
</dbReference>
<name>A0AAE5NGS0_9MICC</name>
<dbReference type="InterPro" id="IPR000992">
    <property type="entry name" value="SRP1_TIP1"/>
</dbReference>
<feature type="non-terminal residue" evidence="1">
    <location>
        <position position="72"/>
    </location>
</feature>
<gene>
    <name evidence="1" type="ORF">B8W87_10695</name>
</gene>
<evidence type="ECO:0000313" key="2">
    <source>
        <dbReference type="Proteomes" id="UP000216195"/>
    </source>
</evidence>
<evidence type="ECO:0000313" key="1">
    <source>
        <dbReference type="EMBL" id="PAK83670.1"/>
    </source>
</evidence>
<dbReference type="Pfam" id="PF00660">
    <property type="entry name" value="SRP1_TIP1"/>
    <property type="match status" value="1"/>
</dbReference>
<proteinExistence type="predicted"/>
<protein>
    <submittedName>
        <fullName evidence="1">Uncharacterized protein</fullName>
    </submittedName>
</protein>